<evidence type="ECO:0000313" key="3">
    <source>
        <dbReference type="Proteomes" id="UP000181917"/>
    </source>
</evidence>
<protein>
    <submittedName>
        <fullName evidence="2">GMP synthase (Glutamine-hydrolysing)</fullName>
    </submittedName>
</protein>
<dbReference type="InterPro" id="IPR029062">
    <property type="entry name" value="Class_I_gatase-like"/>
</dbReference>
<dbReference type="Gene3D" id="3.40.50.880">
    <property type="match status" value="1"/>
</dbReference>
<dbReference type="SUPFAM" id="SSF52317">
    <property type="entry name" value="Class I glutamine amidotransferase-like"/>
    <property type="match status" value="1"/>
</dbReference>
<evidence type="ECO:0000313" key="2">
    <source>
        <dbReference type="EMBL" id="SDR08201.1"/>
    </source>
</evidence>
<dbReference type="Proteomes" id="UP000181917">
    <property type="component" value="Unassembled WGS sequence"/>
</dbReference>
<sequence>MKPFLLLATRAEDKAADEEYAAFMRFGGLVDGELHRVRLEATPLPDIALDSYSGIILGGSPFNSSDAPADKSAVQHRVERELGRLLDQVIAIDFPFFGACYGVGTLGLHQGGVVDRTHGEPIGEVEIVLTDDGRKDPLLAGVPDRFQAFVGHKEACSTLPAGAVRLAGSATCPVQMFRLKSNLYATQFHPELDIDGLLTRISIYRFAGYFPPAEAARVMESVRGSVVTEPQHVLRNFVRRYRQD</sequence>
<name>A0A1H1G4T1_9MICC</name>
<dbReference type="NCBIfam" id="NF005743">
    <property type="entry name" value="PRK07567.1"/>
    <property type="match status" value="1"/>
</dbReference>
<dbReference type="PROSITE" id="PS51273">
    <property type="entry name" value="GATASE_TYPE_1"/>
    <property type="match status" value="1"/>
</dbReference>
<dbReference type="PANTHER" id="PTHR42695">
    <property type="entry name" value="GLUTAMINE AMIDOTRANSFERASE YLR126C-RELATED"/>
    <property type="match status" value="1"/>
</dbReference>
<keyword evidence="3" id="KW-1185">Reference proteome</keyword>
<dbReference type="GO" id="GO:0005829">
    <property type="term" value="C:cytosol"/>
    <property type="evidence" value="ECO:0007669"/>
    <property type="project" value="TreeGrafter"/>
</dbReference>
<dbReference type="CDD" id="cd01741">
    <property type="entry name" value="GATase1_1"/>
    <property type="match status" value="1"/>
</dbReference>
<dbReference type="PANTHER" id="PTHR42695:SF5">
    <property type="entry name" value="GLUTAMINE AMIDOTRANSFERASE YLR126C-RELATED"/>
    <property type="match status" value="1"/>
</dbReference>
<dbReference type="AlphaFoldDB" id="A0A1H1G4T1"/>
<organism evidence="2 3">
    <name type="scientific">Crystallibacter crystallopoietes</name>
    <dbReference type="NCBI Taxonomy" id="37928"/>
    <lineage>
        <taxon>Bacteria</taxon>
        <taxon>Bacillati</taxon>
        <taxon>Actinomycetota</taxon>
        <taxon>Actinomycetes</taxon>
        <taxon>Micrococcales</taxon>
        <taxon>Micrococcaceae</taxon>
        <taxon>Crystallibacter</taxon>
    </lineage>
</organism>
<feature type="domain" description="Glutamine amidotransferase" evidence="1">
    <location>
        <begin position="46"/>
        <end position="192"/>
    </location>
</feature>
<dbReference type="Pfam" id="PF00117">
    <property type="entry name" value="GATase"/>
    <property type="match status" value="1"/>
</dbReference>
<dbReference type="InterPro" id="IPR044992">
    <property type="entry name" value="ChyE-like"/>
</dbReference>
<dbReference type="EMBL" id="FNKH01000002">
    <property type="protein sequence ID" value="SDR08201.1"/>
    <property type="molecule type" value="Genomic_DNA"/>
</dbReference>
<reference evidence="2 3" key="1">
    <citation type="submission" date="2016-10" db="EMBL/GenBank/DDBJ databases">
        <authorList>
            <person name="de Groot N.N."/>
        </authorList>
    </citation>
    <scope>NUCLEOTIDE SEQUENCE [LARGE SCALE GENOMIC DNA]</scope>
    <source>
        <strain evidence="2 3">DSM 20117</strain>
    </source>
</reference>
<gene>
    <name evidence="2" type="ORF">SAMN04489742_3846</name>
</gene>
<dbReference type="STRING" id="37928.SAMN04489742_3846"/>
<evidence type="ECO:0000259" key="1">
    <source>
        <dbReference type="Pfam" id="PF00117"/>
    </source>
</evidence>
<dbReference type="InterPro" id="IPR017926">
    <property type="entry name" value="GATASE"/>
</dbReference>
<proteinExistence type="predicted"/>
<dbReference type="RefSeq" id="WP_074702029.1">
    <property type="nucleotide sequence ID" value="NZ_CP018863.1"/>
</dbReference>
<dbReference type="KEGG" id="acry:AC20117_20145"/>
<dbReference type="OrthoDB" id="5196541at2"/>
<accession>A0A1H1G4T1</accession>